<proteinExistence type="predicted"/>
<evidence type="ECO:0000256" key="1">
    <source>
        <dbReference type="SAM" id="MobiDB-lite"/>
    </source>
</evidence>
<protein>
    <submittedName>
        <fullName evidence="2">Uncharacterized protein</fullName>
    </submittedName>
</protein>
<gene>
    <name evidence="2" type="ORF">CCMP2556_LOCUS52155</name>
</gene>
<reference evidence="2 3" key="1">
    <citation type="submission" date="2024-02" db="EMBL/GenBank/DDBJ databases">
        <authorList>
            <person name="Chen Y."/>
            <person name="Shah S."/>
            <person name="Dougan E. K."/>
            <person name="Thang M."/>
            <person name="Chan C."/>
        </authorList>
    </citation>
    <scope>NUCLEOTIDE SEQUENCE [LARGE SCALE GENOMIC DNA]</scope>
</reference>
<feature type="compositionally biased region" description="Basic and acidic residues" evidence="1">
    <location>
        <begin position="456"/>
        <end position="482"/>
    </location>
</feature>
<dbReference type="PANTHER" id="PTHR33050">
    <property type="entry name" value="REVERSE TRANSCRIPTASE DOMAIN-CONTAINING PROTEIN"/>
    <property type="match status" value="1"/>
</dbReference>
<evidence type="ECO:0000313" key="3">
    <source>
        <dbReference type="Proteomes" id="UP001642484"/>
    </source>
</evidence>
<accession>A0ABP0SJT4</accession>
<evidence type="ECO:0000313" key="2">
    <source>
        <dbReference type="EMBL" id="CAK9112533.1"/>
    </source>
</evidence>
<dbReference type="InterPro" id="IPR052055">
    <property type="entry name" value="Hepadnavirus_pol/RT"/>
</dbReference>
<dbReference type="Proteomes" id="UP001642484">
    <property type="component" value="Unassembled WGS sequence"/>
</dbReference>
<keyword evidence="3" id="KW-1185">Reference proteome</keyword>
<dbReference type="PANTHER" id="PTHR33050:SF7">
    <property type="entry name" value="RIBONUCLEASE H"/>
    <property type="match status" value="1"/>
</dbReference>
<feature type="region of interest" description="Disordered" evidence="1">
    <location>
        <begin position="450"/>
        <end position="482"/>
    </location>
</feature>
<organism evidence="2 3">
    <name type="scientific">Durusdinium trenchii</name>
    <dbReference type="NCBI Taxonomy" id="1381693"/>
    <lineage>
        <taxon>Eukaryota</taxon>
        <taxon>Sar</taxon>
        <taxon>Alveolata</taxon>
        <taxon>Dinophyceae</taxon>
        <taxon>Suessiales</taxon>
        <taxon>Symbiodiniaceae</taxon>
        <taxon>Durusdinium</taxon>
    </lineage>
</organism>
<name>A0ABP0SJT4_9DINO</name>
<dbReference type="EMBL" id="CAXAMN010027722">
    <property type="protein sequence ID" value="CAK9112533.1"/>
    <property type="molecule type" value="Genomic_DNA"/>
</dbReference>
<sequence>MIASEGALWLRDIVATYRITGSSLTTHGLKATLLTWVTISGTLSFDQRRALGHHVDPGSRAPLTYSRDNAIGLQVPLAMMLKAIAEGRFDPDLPRAAQVDRQVDQLLMEVGSTDAGFVVGLQPPLEVDGALSDGTDVDNALDIEDSADQVDVDEICIDANRAAGLVTQHRSSGVLHFVASHDKLVCGRKISRAYAIVEDDLIAKWPLCRQCQKSGGVNPATFSEAELSSFRRLYYEARTLAMGDLRSRLERKDGEAPRKIPMAERSQLLDLLKNELPGITIDLQLEPAHKLVDMVKQQVEDNCIRFIPLKECLSRASELLNHKHESALEFSGDGTLRLTKKQKEQHADVQGDLKLKMAFQRRALAYHMVGVSSFLVQDKIISSWFALLTKEPASGYRAVTLQQLVQADQELWLHAAQEVRGQNLLATPKPLDQMLVQLQQSAEIRYHLLPLPATQKDPKDPPKKRQKGDQKGDKGLSDLAPRDKEEAAYPAELCHKHTLSLIAECKKRGAQFPDSAFAPLGTLSELPLPTKHGIRALPPIVSEYGLVTDQHPGSQSVDDLKQNAVWLRKRSIGKCVGSGNREMDCTVWSKTLKERDCGWICGPFTEQEVDAQLGHSHWLATRRFGLQQPNKVRLIDDCLSSGVNSAFTGTNKLTLMGVDALASLVLCVMISSGGDSFLVEPSPLWHGKLELLGRTVDLESAYKQVAASPEDDWAKIIVVLNPDSGQPAFFVTTALMFGATSSVYSFNRVSKSIWHIACKLFNQWCINYYDDYPCLDPSELVASGAQSFEGLLEALGWRFDSAGPKATKHAQVFDVLGIRVDLSSSHVGSVSLENKPTRAERLLEQVSATLTEGRVHSSMAATLHGQLNFAQSFYSICNLKPAMLILSEIANSGWKSRHAKLWAVAAAYLAFALNNSPPRTLSIQDEQRPILIFSDGAWEPESSVKAGAGVVFIDPVLGTRIVNEVSVDPRLLERWLRLGKTQIIAELELLPVLAGLSHYAKAVRGRRVLWFVDNNSVRDMLAKGSSPTLELFTMLVEVGRLTHIVQAMLWYSRVPSKSNIADLPSRQLPEQAAKLIEGVVGPKLFLEEDMIK</sequence>
<comment type="caution">
    <text evidence="2">The sequence shown here is derived from an EMBL/GenBank/DDBJ whole genome shotgun (WGS) entry which is preliminary data.</text>
</comment>
<feature type="non-terminal residue" evidence="2">
    <location>
        <position position="1092"/>
    </location>
</feature>